<organism evidence="1 2">
    <name type="scientific">Trametes pubescens</name>
    <name type="common">White-rot fungus</name>
    <dbReference type="NCBI Taxonomy" id="154538"/>
    <lineage>
        <taxon>Eukaryota</taxon>
        <taxon>Fungi</taxon>
        <taxon>Dikarya</taxon>
        <taxon>Basidiomycota</taxon>
        <taxon>Agaricomycotina</taxon>
        <taxon>Agaricomycetes</taxon>
        <taxon>Polyporales</taxon>
        <taxon>Polyporaceae</taxon>
        <taxon>Trametes</taxon>
    </lineage>
</organism>
<evidence type="ECO:0008006" key="3">
    <source>
        <dbReference type="Google" id="ProtNLM"/>
    </source>
</evidence>
<name>A0A1M2V3V7_TRAPU</name>
<dbReference type="OrthoDB" id="2758503at2759"/>
<dbReference type="Proteomes" id="UP000184267">
    <property type="component" value="Unassembled WGS sequence"/>
</dbReference>
<keyword evidence="2" id="KW-1185">Reference proteome</keyword>
<comment type="caution">
    <text evidence="1">The sequence shown here is derived from an EMBL/GenBank/DDBJ whole genome shotgun (WGS) entry which is preliminary data.</text>
</comment>
<proteinExistence type="predicted"/>
<evidence type="ECO:0000313" key="2">
    <source>
        <dbReference type="Proteomes" id="UP000184267"/>
    </source>
</evidence>
<sequence>MNDENHVDANHRPTAQLAWLVQVITSEPLQDPGFGGFQPQNTALTIGNIMHAAGRSSDPVMKPLDPTFEPNPERKGKKGTCRYAYHEYAAGDQRSDTVSAAQSLFGDSSRSSAISVPLKRATVVEKVARGLYTFMGTLKAQSKPLKFNGLDVDYNHLRIVNSTVASMQPTLEILDDFRDLERALEQYKDDSNMHHICYECDKYFVSAKVLEQHEIQSPRHPSCKRCRILFDDWDDLVGYMCPLLNYSAALSNKSSKLFDSGGLLHKHHREEHDDRYCRPCKRVFKNANTLDQPCR</sequence>
<evidence type="ECO:0000313" key="1">
    <source>
        <dbReference type="EMBL" id="OJT02299.1"/>
    </source>
</evidence>
<protein>
    <recommendedName>
        <fullName evidence="3">C2H2-type domain-containing protein</fullName>
    </recommendedName>
</protein>
<accession>A0A1M2V3V7</accession>
<gene>
    <name evidence="1" type="ORF">TRAPUB_7181</name>
</gene>
<dbReference type="EMBL" id="MNAD01001679">
    <property type="protein sequence ID" value="OJT02299.1"/>
    <property type="molecule type" value="Genomic_DNA"/>
</dbReference>
<dbReference type="AlphaFoldDB" id="A0A1M2V3V7"/>
<dbReference type="STRING" id="154538.A0A1M2V3V7"/>
<reference evidence="1 2" key="1">
    <citation type="submission" date="2016-10" db="EMBL/GenBank/DDBJ databases">
        <title>Genome sequence of the basidiomycete white-rot fungus Trametes pubescens.</title>
        <authorList>
            <person name="Makela M.R."/>
            <person name="Granchi Z."/>
            <person name="Peng M."/>
            <person name="De Vries R.P."/>
            <person name="Grigoriev I."/>
            <person name="Riley R."/>
            <person name="Hilden K."/>
        </authorList>
    </citation>
    <scope>NUCLEOTIDE SEQUENCE [LARGE SCALE GENOMIC DNA]</scope>
    <source>
        <strain evidence="1 2">FBCC735</strain>
    </source>
</reference>